<name>A0ABY9XV60_9FLAO</name>
<organism evidence="1 2">
    <name type="scientific">Thalassobellus suaedae</name>
    <dbReference type="NCBI Taxonomy" id="3074124"/>
    <lineage>
        <taxon>Bacteria</taxon>
        <taxon>Pseudomonadati</taxon>
        <taxon>Bacteroidota</taxon>
        <taxon>Flavobacteriia</taxon>
        <taxon>Flavobacteriales</taxon>
        <taxon>Flavobacteriaceae</taxon>
        <taxon>Thalassobellus</taxon>
    </lineage>
</organism>
<proteinExistence type="predicted"/>
<sequence>MIAFNSKSLVKEFDKSIFIPFKDIKKIYFLKRQFLIFGGRSPIADADAQRLYNENRIVFLLEDNKSETIFQVGKLKDFKKAYNIIENRINELAKF</sequence>
<dbReference type="Proteomes" id="UP001302806">
    <property type="component" value="Chromosome"/>
</dbReference>
<reference evidence="1 2" key="1">
    <citation type="submission" date="2023-09" db="EMBL/GenBank/DDBJ databases">
        <title>Thalassobella suaedae gen. nov., sp. nov., a marine bacterium of the family Flavobacteriaceae isolated from a halophyte Suaeda japonica.</title>
        <authorList>
            <person name="Lee S.Y."/>
            <person name="Hwang C.Y."/>
        </authorList>
    </citation>
    <scope>NUCLEOTIDE SEQUENCE [LARGE SCALE GENOMIC DNA]</scope>
    <source>
        <strain evidence="1 2">HL-DH14</strain>
    </source>
</reference>
<dbReference type="EMBL" id="CP134537">
    <property type="protein sequence ID" value="WNH09753.1"/>
    <property type="molecule type" value="Genomic_DNA"/>
</dbReference>
<dbReference type="RefSeq" id="WP_415866147.1">
    <property type="nucleotide sequence ID" value="NZ_CP134537.1"/>
</dbReference>
<accession>A0ABY9XV60</accession>
<gene>
    <name evidence="1" type="ORF">RHP51_03250</name>
</gene>
<evidence type="ECO:0000313" key="2">
    <source>
        <dbReference type="Proteomes" id="UP001302806"/>
    </source>
</evidence>
<protein>
    <submittedName>
        <fullName evidence="1">Uncharacterized protein</fullName>
    </submittedName>
</protein>
<evidence type="ECO:0000313" key="1">
    <source>
        <dbReference type="EMBL" id="WNH09753.1"/>
    </source>
</evidence>